<organism evidence="1 2">
    <name type="scientific">Aminomonas paucivorans DSM 12260</name>
    <dbReference type="NCBI Taxonomy" id="584708"/>
    <lineage>
        <taxon>Bacteria</taxon>
        <taxon>Thermotogati</taxon>
        <taxon>Synergistota</taxon>
        <taxon>Synergistia</taxon>
        <taxon>Synergistales</taxon>
        <taxon>Synergistaceae</taxon>
        <taxon>Aminomonas</taxon>
    </lineage>
</organism>
<dbReference type="PANTHER" id="PTHR34071:SF2">
    <property type="entry name" value="FLAVIN-NUCLEOTIDE-BINDING PROTEIN"/>
    <property type="match status" value="1"/>
</dbReference>
<dbReference type="Proteomes" id="UP000005096">
    <property type="component" value="Chromosome"/>
</dbReference>
<evidence type="ECO:0000313" key="1">
    <source>
        <dbReference type="EMBL" id="EFQ23578.1"/>
    </source>
</evidence>
<dbReference type="AlphaFoldDB" id="E3CXW8"/>
<name>E3CXW8_9BACT</name>
<dbReference type="EMBL" id="CM001022">
    <property type="protein sequence ID" value="EFQ23578.1"/>
    <property type="molecule type" value="Genomic_DNA"/>
</dbReference>
<dbReference type="PANTHER" id="PTHR34071">
    <property type="entry name" value="5-NITROIMIDAZOLE ANTIBIOTICS RESISTANCE PROTEIN, NIMA-FAMILY-RELATED PROTEIN-RELATED"/>
    <property type="match status" value="1"/>
</dbReference>
<dbReference type="Gene3D" id="2.30.110.10">
    <property type="entry name" value="Electron Transport, Fmn-binding Protein, Chain A"/>
    <property type="match status" value="1"/>
</dbReference>
<dbReference type="InterPro" id="IPR012349">
    <property type="entry name" value="Split_barrel_FMN-bd"/>
</dbReference>
<dbReference type="RefSeq" id="WP_006300778.1">
    <property type="nucleotide sequence ID" value="NZ_CM001022.1"/>
</dbReference>
<sequence>MGMRRKDKEITDPAVLEAILRKGQVLHLGLADVGGQPYVVPLGYGYAPGEVVLHGAMKGLKLDLIRQNPRVSFNVVLRPELVRNPDPTEYSMRYISVIGTGEAEILEDPTEKQRCLDVLMGQYGGPQDPLPEEALARTAVIRLRVTSLTGKFSGYPKPLSPQDL</sequence>
<proteinExistence type="predicted"/>
<dbReference type="SUPFAM" id="SSF50475">
    <property type="entry name" value="FMN-binding split barrel"/>
    <property type="match status" value="1"/>
</dbReference>
<accession>E3CXW8</accession>
<dbReference type="PaxDb" id="584708-Apau_1152"/>
<dbReference type="eggNOG" id="COG3467">
    <property type="taxonomic scope" value="Bacteria"/>
</dbReference>
<gene>
    <name evidence="1" type="ORF">Apau_1152</name>
</gene>
<evidence type="ECO:0000313" key="2">
    <source>
        <dbReference type="Proteomes" id="UP000005096"/>
    </source>
</evidence>
<protein>
    <submittedName>
        <fullName evidence="1">Pyridoxamine 5'-phosphate oxidase-related FMN-binding</fullName>
    </submittedName>
</protein>
<dbReference type="InterPro" id="IPR024747">
    <property type="entry name" value="Pyridox_Oxase-rel"/>
</dbReference>
<keyword evidence="2" id="KW-1185">Reference proteome</keyword>
<dbReference type="Pfam" id="PF12900">
    <property type="entry name" value="Pyridox_ox_2"/>
    <property type="match status" value="1"/>
</dbReference>
<dbReference type="HOGENOM" id="CLU_067890_1_2_0"/>
<dbReference type="STRING" id="584708.Apau_1152"/>
<reference evidence="1 2" key="1">
    <citation type="journal article" date="2010" name="Stand. Genomic Sci.">
        <title>Non-contiguous finished genome sequence of Aminomonas paucivorans type strain (GLU-3).</title>
        <authorList>
            <person name="Pitluck S."/>
            <person name="Yasawong M."/>
            <person name="Held B."/>
            <person name="Lapidus A."/>
            <person name="Nolan M."/>
            <person name="Copeland A."/>
            <person name="Lucas S."/>
            <person name="Del Rio T.G."/>
            <person name="Tice H."/>
            <person name="Cheng J.F."/>
            <person name="Chertkov O."/>
            <person name="Goodwin L."/>
            <person name="Tapia R."/>
            <person name="Han C."/>
            <person name="Liolios K."/>
            <person name="Ivanova N."/>
            <person name="Mavromatis K."/>
            <person name="Ovchinnikova G."/>
            <person name="Pati A."/>
            <person name="Chen A."/>
            <person name="Palaniappan K."/>
            <person name="Land M."/>
            <person name="Hauser L."/>
            <person name="Chang Y.J."/>
            <person name="Jeffries C.D."/>
            <person name="Pukall R."/>
            <person name="Spring S."/>
            <person name="Rohde M."/>
            <person name="Sikorski J."/>
            <person name="Goker M."/>
            <person name="Woyke T."/>
            <person name="Bristow J."/>
            <person name="Eisen J.A."/>
            <person name="Markowitz V."/>
            <person name="Hugenholtz P."/>
            <person name="Kyrpides N.C."/>
            <person name="Klenk H.P."/>
        </authorList>
    </citation>
    <scope>NUCLEOTIDE SEQUENCE [LARGE SCALE GENOMIC DNA]</scope>
    <source>
        <strain evidence="1 2">DSM 12260</strain>
    </source>
</reference>